<reference evidence="2 3" key="1">
    <citation type="journal article" date="2016" name="Front. Microbiol.">
        <title>Comparative Genomics Analysis of Streptomyces Species Reveals Their Adaptation to the Marine Environment and Their Diversity at the Genomic Level.</title>
        <authorList>
            <person name="Tian X."/>
            <person name="Zhang Z."/>
            <person name="Yang T."/>
            <person name="Chen M."/>
            <person name="Li J."/>
            <person name="Chen F."/>
            <person name="Yang J."/>
            <person name="Li W."/>
            <person name="Zhang B."/>
            <person name="Zhang Z."/>
            <person name="Wu J."/>
            <person name="Zhang C."/>
            <person name="Long L."/>
            <person name="Xiao J."/>
        </authorList>
    </citation>
    <scope>NUCLEOTIDE SEQUENCE [LARGE SCALE GENOMIC DNA]</scope>
    <source>
        <strain evidence="2 3">SCSIO 02100</strain>
    </source>
</reference>
<organism evidence="2 3">
    <name type="scientific">Streptomyces oceani</name>
    <dbReference type="NCBI Taxonomy" id="1075402"/>
    <lineage>
        <taxon>Bacteria</taxon>
        <taxon>Bacillati</taxon>
        <taxon>Actinomycetota</taxon>
        <taxon>Actinomycetes</taxon>
        <taxon>Kitasatosporales</taxon>
        <taxon>Streptomycetaceae</taxon>
        <taxon>Streptomyces</taxon>
    </lineage>
</organism>
<feature type="region of interest" description="Disordered" evidence="1">
    <location>
        <begin position="1"/>
        <end position="20"/>
    </location>
</feature>
<name>A0A1E7KMZ0_9ACTN</name>
<dbReference type="EMBL" id="LJGU01000103">
    <property type="protein sequence ID" value="OEV05244.1"/>
    <property type="molecule type" value="Genomic_DNA"/>
</dbReference>
<evidence type="ECO:0000313" key="3">
    <source>
        <dbReference type="Proteomes" id="UP000176101"/>
    </source>
</evidence>
<proteinExistence type="predicted"/>
<dbReference type="Proteomes" id="UP000176101">
    <property type="component" value="Unassembled WGS sequence"/>
</dbReference>
<comment type="caution">
    <text evidence="2">The sequence shown here is derived from an EMBL/GenBank/DDBJ whole genome shotgun (WGS) entry which is preliminary data.</text>
</comment>
<keyword evidence="3" id="KW-1185">Reference proteome</keyword>
<accession>A0A1E7KMZ0</accession>
<dbReference type="AlphaFoldDB" id="A0A1E7KMZ0"/>
<protein>
    <submittedName>
        <fullName evidence="2">Uncharacterized protein</fullName>
    </submittedName>
</protein>
<gene>
    <name evidence="2" type="ORF">AN216_03755</name>
</gene>
<feature type="compositionally biased region" description="Polar residues" evidence="1">
    <location>
        <begin position="1"/>
        <end position="19"/>
    </location>
</feature>
<dbReference type="RefSeq" id="WP_070195146.1">
    <property type="nucleotide sequence ID" value="NZ_LJGU01000103.1"/>
</dbReference>
<evidence type="ECO:0000313" key="2">
    <source>
        <dbReference type="EMBL" id="OEV05244.1"/>
    </source>
</evidence>
<evidence type="ECO:0000256" key="1">
    <source>
        <dbReference type="SAM" id="MobiDB-lite"/>
    </source>
</evidence>
<sequence length="84" mass="9052">MSSYQDESSPATVTSNRTGTAIFVSDRDEATDQLLESAQRVCELAKASLALPPSELSLSETRGSLTLVTRSLQDVLEIVRSHPS</sequence>